<dbReference type="PROSITE" id="PS51257">
    <property type="entry name" value="PROKAR_LIPOPROTEIN"/>
    <property type="match status" value="1"/>
</dbReference>
<name>A0A2S8F5H5_9BACT</name>
<keyword evidence="1" id="KW-0732">Signal</keyword>
<sequence>MKRFTLLLTCVALLAATAGCRCGGNFFGGRSSNDGCCGPVESVGPAVTTYDPAISYEGSYGDGSSVIVSPESILPAPAR</sequence>
<evidence type="ECO:0000313" key="3">
    <source>
        <dbReference type="Proteomes" id="UP000240009"/>
    </source>
</evidence>
<reference evidence="2 3" key="1">
    <citation type="submission" date="2018-02" db="EMBL/GenBank/DDBJ databases">
        <title>Comparative genomes isolates from brazilian mangrove.</title>
        <authorList>
            <person name="Araujo J.E."/>
            <person name="Taketani R.G."/>
            <person name="Silva M.C.P."/>
            <person name="Loureco M.V."/>
            <person name="Andreote F.D."/>
        </authorList>
    </citation>
    <scope>NUCLEOTIDE SEQUENCE [LARGE SCALE GENOMIC DNA]</scope>
    <source>
        <strain evidence="2 3">HEX-2 MGV</strain>
    </source>
</reference>
<proteinExistence type="predicted"/>
<comment type="caution">
    <text evidence="2">The sequence shown here is derived from an EMBL/GenBank/DDBJ whole genome shotgun (WGS) entry which is preliminary data.</text>
</comment>
<evidence type="ECO:0000256" key="1">
    <source>
        <dbReference type="SAM" id="SignalP"/>
    </source>
</evidence>
<feature type="signal peptide" evidence="1">
    <location>
        <begin position="1"/>
        <end position="23"/>
    </location>
</feature>
<dbReference type="RefSeq" id="WP_105356133.1">
    <property type="nucleotide sequence ID" value="NZ_PUIA01000057.1"/>
</dbReference>
<gene>
    <name evidence="2" type="ORF">C5Y96_17910</name>
</gene>
<protein>
    <recommendedName>
        <fullName evidence="4">Lipoprotein</fullName>
    </recommendedName>
</protein>
<dbReference type="Proteomes" id="UP000240009">
    <property type="component" value="Unassembled WGS sequence"/>
</dbReference>
<dbReference type="AlphaFoldDB" id="A0A2S8F5H5"/>
<dbReference type="OrthoDB" id="9886155at2"/>
<evidence type="ECO:0008006" key="4">
    <source>
        <dbReference type="Google" id="ProtNLM"/>
    </source>
</evidence>
<accession>A0A2S8F5H5</accession>
<feature type="chain" id="PRO_5015735026" description="Lipoprotein" evidence="1">
    <location>
        <begin position="24"/>
        <end position="79"/>
    </location>
</feature>
<organism evidence="2 3">
    <name type="scientific">Blastopirellula marina</name>
    <dbReference type="NCBI Taxonomy" id="124"/>
    <lineage>
        <taxon>Bacteria</taxon>
        <taxon>Pseudomonadati</taxon>
        <taxon>Planctomycetota</taxon>
        <taxon>Planctomycetia</taxon>
        <taxon>Pirellulales</taxon>
        <taxon>Pirellulaceae</taxon>
        <taxon>Blastopirellula</taxon>
    </lineage>
</organism>
<dbReference type="EMBL" id="PUIA01000057">
    <property type="protein sequence ID" value="PQO27415.1"/>
    <property type="molecule type" value="Genomic_DNA"/>
</dbReference>
<evidence type="ECO:0000313" key="2">
    <source>
        <dbReference type="EMBL" id="PQO27415.1"/>
    </source>
</evidence>